<dbReference type="PANTHER" id="PTHR26452">
    <property type="entry name" value="OLFACTORY RECEPTOR"/>
    <property type="match status" value="1"/>
</dbReference>
<dbReference type="FunFam" id="1.20.1070.10:FF:000003">
    <property type="entry name" value="Olfactory receptor"/>
    <property type="match status" value="1"/>
</dbReference>
<feature type="transmembrane region" description="Helical" evidence="11">
    <location>
        <begin position="243"/>
        <end position="261"/>
    </location>
</feature>
<keyword evidence="6 10" id="KW-0297">G-protein coupled receptor</keyword>
<organism evidence="13 14">
    <name type="scientific">Engystomops pustulosus</name>
    <name type="common">Tungara frog</name>
    <name type="synonym">Physalaemus pustulosus</name>
    <dbReference type="NCBI Taxonomy" id="76066"/>
    <lineage>
        <taxon>Eukaryota</taxon>
        <taxon>Metazoa</taxon>
        <taxon>Chordata</taxon>
        <taxon>Craniata</taxon>
        <taxon>Vertebrata</taxon>
        <taxon>Euteleostomi</taxon>
        <taxon>Amphibia</taxon>
        <taxon>Batrachia</taxon>
        <taxon>Anura</taxon>
        <taxon>Neobatrachia</taxon>
        <taxon>Hyloidea</taxon>
        <taxon>Leptodactylidae</taxon>
        <taxon>Leiuperinae</taxon>
        <taxon>Engystomops</taxon>
    </lineage>
</organism>
<keyword evidence="3 10" id="KW-0812">Transmembrane</keyword>
<dbReference type="InterPro" id="IPR000276">
    <property type="entry name" value="GPCR_Rhodpsn"/>
</dbReference>
<keyword evidence="11" id="KW-0716">Sensory transduction</keyword>
<dbReference type="PRINTS" id="PR00237">
    <property type="entry name" value="GPCRRHODOPSN"/>
</dbReference>
<dbReference type="GO" id="GO:0005886">
    <property type="term" value="C:plasma membrane"/>
    <property type="evidence" value="ECO:0007669"/>
    <property type="project" value="UniProtKB-SubCell"/>
</dbReference>
<keyword evidence="7 11" id="KW-0472">Membrane</keyword>
<dbReference type="GO" id="GO:0004984">
    <property type="term" value="F:olfactory receptor activity"/>
    <property type="evidence" value="ECO:0007669"/>
    <property type="project" value="InterPro"/>
</dbReference>
<dbReference type="InterPro" id="IPR050516">
    <property type="entry name" value="Olfactory_GPCR"/>
</dbReference>
<protein>
    <recommendedName>
        <fullName evidence="11">Olfactory receptor</fullName>
    </recommendedName>
</protein>
<gene>
    <name evidence="13" type="ORF">GDO81_008978</name>
</gene>
<keyword evidence="8 10" id="KW-0675">Receptor</keyword>
<evidence type="ECO:0000313" key="13">
    <source>
        <dbReference type="EMBL" id="KAG8573967.1"/>
    </source>
</evidence>
<evidence type="ECO:0000256" key="4">
    <source>
        <dbReference type="ARBA" id="ARBA00022725"/>
    </source>
</evidence>
<dbReference type="PRINTS" id="PR00245">
    <property type="entry name" value="OLFACTORYR"/>
</dbReference>
<dbReference type="Gene3D" id="1.20.1070.10">
    <property type="entry name" value="Rhodopsin 7-helix transmembrane proteins"/>
    <property type="match status" value="1"/>
</dbReference>
<dbReference type="SUPFAM" id="SSF81321">
    <property type="entry name" value="Family A G protein-coupled receptor-like"/>
    <property type="match status" value="1"/>
</dbReference>
<dbReference type="PROSITE" id="PS00237">
    <property type="entry name" value="G_PROTEIN_RECEP_F1_1"/>
    <property type="match status" value="1"/>
</dbReference>
<dbReference type="GO" id="GO:0004930">
    <property type="term" value="F:G protein-coupled receptor activity"/>
    <property type="evidence" value="ECO:0007669"/>
    <property type="project" value="UniProtKB-KW"/>
</dbReference>
<evidence type="ECO:0000256" key="7">
    <source>
        <dbReference type="ARBA" id="ARBA00023136"/>
    </source>
</evidence>
<feature type="transmembrane region" description="Helical" evidence="11">
    <location>
        <begin position="27"/>
        <end position="50"/>
    </location>
</feature>
<keyword evidence="9 10" id="KW-0807">Transducer</keyword>
<comment type="subcellular location">
    <subcellularLocation>
        <location evidence="1 11">Cell membrane</location>
        <topology evidence="1 11">Multi-pass membrane protein</topology>
    </subcellularLocation>
</comment>
<comment type="caution">
    <text evidence="13">The sequence shown here is derived from an EMBL/GenBank/DDBJ whole genome shotgun (WGS) entry which is preliminary data.</text>
</comment>
<evidence type="ECO:0000256" key="1">
    <source>
        <dbReference type="ARBA" id="ARBA00004651"/>
    </source>
</evidence>
<evidence type="ECO:0000313" key="14">
    <source>
        <dbReference type="Proteomes" id="UP000824782"/>
    </source>
</evidence>
<keyword evidence="2 11" id="KW-1003">Cell membrane</keyword>
<feature type="transmembrane region" description="Helical" evidence="11">
    <location>
        <begin position="100"/>
        <end position="122"/>
    </location>
</feature>
<evidence type="ECO:0000256" key="3">
    <source>
        <dbReference type="ARBA" id="ARBA00022692"/>
    </source>
</evidence>
<dbReference type="PROSITE" id="PS50262">
    <property type="entry name" value="G_PROTEIN_RECEP_F1_2"/>
    <property type="match status" value="1"/>
</dbReference>
<name>A0AAV7BNR2_ENGPU</name>
<proteinExistence type="inferred from homology"/>
<dbReference type="InterPro" id="IPR000725">
    <property type="entry name" value="Olfact_rcpt"/>
</dbReference>
<keyword evidence="5 11" id="KW-1133">Transmembrane helix</keyword>
<evidence type="ECO:0000256" key="9">
    <source>
        <dbReference type="ARBA" id="ARBA00023224"/>
    </source>
</evidence>
<evidence type="ECO:0000256" key="11">
    <source>
        <dbReference type="RuleBase" id="RU363047"/>
    </source>
</evidence>
<feature type="domain" description="G-protein coupled receptors family 1 profile" evidence="12">
    <location>
        <begin position="43"/>
        <end position="292"/>
    </location>
</feature>
<evidence type="ECO:0000256" key="5">
    <source>
        <dbReference type="ARBA" id="ARBA00022989"/>
    </source>
</evidence>
<comment type="similarity">
    <text evidence="10">Belongs to the G-protein coupled receptor 1 family.</text>
</comment>
<dbReference type="AlphaFoldDB" id="A0AAV7BNR2"/>
<keyword evidence="4 11" id="KW-0552">Olfaction</keyword>
<dbReference type="Proteomes" id="UP000824782">
    <property type="component" value="Unassembled WGS sequence"/>
</dbReference>
<dbReference type="EMBL" id="WNYA01000004">
    <property type="protein sequence ID" value="KAG8573967.1"/>
    <property type="molecule type" value="Genomic_DNA"/>
</dbReference>
<evidence type="ECO:0000256" key="8">
    <source>
        <dbReference type="ARBA" id="ARBA00023170"/>
    </source>
</evidence>
<feature type="transmembrane region" description="Helical" evidence="11">
    <location>
        <begin position="62"/>
        <end position="80"/>
    </location>
</feature>
<accession>A0AAV7BNR2</accession>
<sequence length="316" mass="35465">MEMEFTNQTTIVMFYLTGLSTDHFTQLLLFALFFMIFVCSLVCNLSMMLLIKMAHSLHSPMYFFLSHLSFVDLCFSSSITPRMLADFTSKTKHIPSVACATQMFCFSLFAATESLLVSAMAYDRYVAICRPLVYHNVMNKTLCWVMASGAYFCSFLASVTITLLVFPLCGTNAIINHFYCDIPPLLKLICGHSHIRKYIVIILTRAIGSTCFLVIVLSYAYILHTILGIHSKTSRSKAFSTCASHLAVVITFYTTALGNYFRPGVGLNADNIGKVFSIFYTVTPPLLNPIIYSFKNTEVKNAAVKLFLLDHVQKFS</sequence>
<evidence type="ECO:0000256" key="2">
    <source>
        <dbReference type="ARBA" id="ARBA00022475"/>
    </source>
</evidence>
<feature type="transmembrane region" description="Helical" evidence="11">
    <location>
        <begin position="142"/>
        <end position="166"/>
    </location>
</feature>
<feature type="transmembrane region" description="Helical" evidence="11">
    <location>
        <begin position="198"/>
        <end position="222"/>
    </location>
</feature>
<keyword evidence="14" id="KW-1185">Reference proteome</keyword>
<dbReference type="InterPro" id="IPR017452">
    <property type="entry name" value="GPCR_Rhodpsn_7TM"/>
</dbReference>
<evidence type="ECO:0000256" key="6">
    <source>
        <dbReference type="ARBA" id="ARBA00023040"/>
    </source>
</evidence>
<dbReference type="Pfam" id="PF13853">
    <property type="entry name" value="7tm_4"/>
    <property type="match status" value="1"/>
</dbReference>
<reference evidence="13" key="1">
    <citation type="thesis" date="2020" institute="ProQuest LLC" country="789 East Eisenhower Parkway, Ann Arbor, MI, USA">
        <title>Comparative Genomics and Chromosome Evolution.</title>
        <authorList>
            <person name="Mudd A.B."/>
        </authorList>
    </citation>
    <scope>NUCLEOTIDE SEQUENCE</scope>
    <source>
        <strain evidence="13">237g6f4</strain>
        <tissue evidence="13">Blood</tissue>
    </source>
</reference>
<evidence type="ECO:0000259" key="12">
    <source>
        <dbReference type="PROSITE" id="PS50262"/>
    </source>
</evidence>
<evidence type="ECO:0000256" key="10">
    <source>
        <dbReference type="RuleBase" id="RU000688"/>
    </source>
</evidence>